<evidence type="ECO:0000313" key="2">
    <source>
        <dbReference type="Proteomes" id="UP000501914"/>
    </source>
</evidence>
<protein>
    <submittedName>
        <fullName evidence="1">Uncharacterized protein</fullName>
    </submittedName>
</protein>
<dbReference type="KEGG" id="bteq:G4P54_09925"/>
<reference evidence="1 2" key="1">
    <citation type="submission" date="2020-02" db="EMBL/GenBank/DDBJ databases">
        <title>Genome sequencing, annotation and comparative genomic analysis of Bacillus tequilensis EA-CB0015, an effective biological control agent against Pseudocercospora fijiensis in banana plants.</title>
        <authorList>
            <person name="Cuellar-Gaviria T.Z."/>
            <person name="Ju K.-S."/>
            <person name="Villegas-Escobar V."/>
        </authorList>
    </citation>
    <scope>NUCLEOTIDE SEQUENCE [LARGE SCALE GENOMIC DNA]</scope>
    <source>
        <strain evidence="1 2">EA-CB0015</strain>
    </source>
</reference>
<dbReference type="EMBL" id="CP048852">
    <property type="protein sequence ID" value="QIW80100.1"/>
    <property type="molecule type" value="Genomic_DNA"/>
</dbReference>
<organism evidence="1 2">
    <name type="scientific">Bacillus tequilensis</name>
    <dbReference type="NCBI Taxonomy" id="227866"/>
    <lineage>
        <taxon>Bacteria</taxon>
        <taxon>Bacillati</taxon>
        <taxon>Bacillota</taxon>
        <taxon>Bacilli</taxon>
        <taxon>Bacillales</taxon>
        <taxon>Bacillaceae</taxon>
        <taxon>Bacillus</taxon>
    </lineage>
</organism>
<dbReference type="Proteomes" id="UP000501914">
    <property type="component" value="Chromosome"/>
</dbReference>
<proteinExistence type="predicted"/>
<dbReference type="RefSeq" id="WP_167872544.1">
    <property type="nucleotide sequence ID" value="NZ_CP048852.1"/>
</dbReference>
<keyword evidence="2" id="KW-1185">Reference proteome</keyword>
<accession>A0A6H0WHT1</accession>
<sequence>MGKISTLYSVVVQNSNGGQTMDSYLIEKSAVDRGKEIVDAIKASDRKGFKVYMSELDYDLSRNKILTDSLINSDSELLFEN</sequence>
<gene>
    <name evidence="1" type="ORF">G4P54_09925</name>
</gene>
<name>A0A6H0WHT1_9BACI</name>
<dbReference type="AlphaFoldDB" id="A0A6H0WHT1"/>
<evidence type="ECO:0000313" key="1">
    <source>
        <dbReference type="EMBL" id="QIW80100.1"/>
    </source>
</evidence>